<sequence length="121" mass="13134">MSEHTYYTDAGVQVTNARFICGDRTLAMSGVTAVSAHRHALTKPQQLLLTCGVLLFLLADPAFLRVSGALMTAYAAWFLLRPPYSVVVTSASGHHTLITDQQRARVTAIVQAINEALVHRA</sequence>
<dbReference type="EMBL" id="BMQO01000019">
    <property type="protein sequence ID" value="GGS36606.1"/>
    <property type="molecule type" value="Genomic_DNA"/>
</dbReference>
<evidence type="ECO:0000313" key="3">
    <source>
        <dbReference type="Proteomes" id="UP000620633"/>
    </source>
</evidence>
<gene>
    <name evidence="2" type="ORF">GCM10008961_30430</name>
</gene>
<name>A0ABQ2SU09_9DEIO</name>
<evidence type="ECO:0000313" key="2">
    <source>
        <dbReference type="EMBL" id="GGS36606.1"/>
    </source>
</evidence>
<comment type="caution">
    <text evidence="2">The sequence shown here is derived from an EMBL/GenBank/DDBJ whole genome shotgun (WGS) entry which is preliminary data.</text>
</comment>
<reference evidence="3" key="1">
    <citation type="journal article" date="2019" name="Int. J. Syst. Evol. Microbiol.">
        <title>The Global Catalogue of Microorganisms (GCM) 10K type strain sequencing project: providing services to taxonomists for standard genome sequencing and annotation.</title>
        <authorList>
            <consortium name="The Broad Institute Genomics Platform"/>
            <consortium name="The Broad Institute Genome Sequencing Center for Infectious Disease"/>
            <person name="Wu L."/>
            <person name="Ma J."/>
        </authorList>
    </citation>
    <scope>NUCLEOTIDE SEQUENCE [LARGE SCALE GENOMIC DNA]</scope>
    <source>
        <strain evidence="3">JCM 31406</strain>
    </source>
</reference>
<proteinExistence type="predicted"/>
<organism evidence="2 3">
    <name type="scientific">Deinococcus knuensis</name>
    <dbReference type="NCBI Taxonomy" id="1837380"/>
    <lineage>
        <taxon>Bacteria</taxon>
        <taxon>Thermotogati</taxon>
        <taxon>Deinococcota</taxon>
        <taxon>Deinococci</taxon>
        <taxon>Deinococcales</taxon>
        <taxon>Deinococcaceae</taxon>
        <taxon>Deinococcus</taxon>
    </lineage>
</organism>
<keyword evidence="1" id="KW-0812">Transmembrane</keyword>
<keyword evidence="1" id="KW-1133">Transmembrane helix</keyword>
<keyword evidence="1" id="KW-0472">Membrane</keyword>
<dbReference type="InterPro" id="IPR045629">
    <property type="entry name" value="DUF6232"/>
</dbReference>
<feature type="transmembrane region" description="Helical" evidence="1">
    <location>
        <begin position="47"/>
        <end position="80"/>
    </location>
</feature>
<protein>
    <submittedName>
        <fullName evidence="2">Uncharacterized protein</fullName>
    </submittedName>
</protein>
<dbReference type="Proteomes" id="UP000620633">
    <property type="component" value="Unassembled WGS sequence"/>
</dbReference>
<evidence type="ECO:0000256" key="1">
    <source>
        <dbReference type="SAM" id="Phobius"/>
    </source>
</evidence>
<accession>A0ABQ2SU09</accession>
<keyword evidence="3" id="KW-1185">Reference proteome</keyword>
<dbReference type="RefSeq" id="WP_189103133.1">
    <property type="nucleotide sequence ID" value="NZ_BMQO01000019.1"/>
</dbReference>
<dbReference type="Pfam" id="PF19744">
    <property type="entry name" value="DUF6232"/>
    <property type="match status" value="1"/>
</dbReference>